<evidence type="ECO:0000313" key="2">
    <source>
        <dbReference type="Proteomes" id="UP001234202"/>
    </source>
</evidence>
<keyword evidence="2" id="KW-1185">Reference proteome</keyword>
<proteinExistence type="predicted"/>
<sequence length="467" mass="50356">MAPAPKDYTAMTKRELIYSFSIVTVLFFIWGFSYGLLDVLNAHFLEIFGLTKAQSTLLQFAYFVAYLVVAPPMGLFMRKYGYKTGIHIGLALFSIGAVMFWPSAKYRQYGMFVAFTFVTASGLATLEVAANSYISVLGPPKHAALRLVLAQAFNGIATVIGPIIAAHTFFNGANADSLGSVQYVYLAMSCLGLLVNVAFYFAKLPEVAQVVAHDAQQTVSVKGFMKKTHTIAGFFAEFGYVGAQVAVASFTIFYITEQPGISPPISKATASNMFSACQAVFTVGRFVGVLYLKYVDPAFALFVNGLGLILFTILTATIPGKGGIACLFLIFFCESICYPVIFTVATADLGSYAKLGSGLLAAGVSGGAAWPSMTGAVADKVNTHTAFFIPLIGFIPLMLYGLVMWITRSRKYAGRITIWQTQVPLKSEEAVETALAPVRSLTADETKKGGDEEFVETVSGSGEKRKW</sequence>
<gene>
    <name evidence="1" type="ORF">QFC24_001208</name>
</gene>
<dbReference type="Proteomes" id="UP001234202">
    <property type="component" value="Unassembled WGS sequence"/>
</dbReference>
<evidence type="ECO:0000313" key="1">
    <source>
        <dbReference type="EMBL" id="KAJ9126977.1"/>
    </source>
</evidence>
<dbReference type="EMBL" id="JASBWV010000003">
    <property type="protein sequence ID" value="KAJ9126977.1"/>
    <property type="molecule type" value="Genomic_DNA"/>
</dbReference>
<comment type="caution">
    <text evidence="1">The sequence shown here is derived from an EMBL/GenBank/DDBJ whole genome shotgun (WGS) entry which is preliminary data.</text>
</comment>
<reference evidence="1" key="1">
    <citation type="submission" date="2023-04" db="EMBL/GenBank/DDBJ databases">
        <title>Draft Genome sequencing of Naganishia species isolated from polar environments using Oxford Nanopore Technology.</title>
        <authorList>
            <person name="Leo P."/>
            <person name="Venkateswaran K."/>
        </authorList>
    </citation>
    <scope>NUCLEOTIDE SEQUENCE</scope>
    <source>
        <strain evidence="1">DBVPG 5303</strain>
    </source>
</reference>
<protein>
    <submittedName>
        <fullName evidence="1">Uncharacterized protein</fullName>
    </submittedName>
</protein>
<accession>A0ACC2XWC2</accession>
<organism evidence="1 2">
    <name type="scientific">Naganishia onofrii</name>
    <dbReference type="NCBI Taxonomy" id="1851511"/>
    <lineage>
        <taxon>Eukaryota</taxon>
        <taxon>Fungi</taxon>
        <taxon>Dikarya</taxon>
        <taxon>Basidiomycota</taxon>
        <taxon>Agaricomycotina</taxon>
        <taxon>Tremellomycetes</taxon>
        <taxon>Filobasidiales</taxon>
        <taxon>Filobasidiaceae</taxon>
        <taxon>Naganishia</taxon>
    </lineage>
</organism>
<name>A0ACC2XWC2_9TREE</name>